<name>A0A1V4HBR5_9BACL</name>
<organism evidence="2 3">
    <name type="scientific">Paenibacillus ferrarius</name>
    <dbReference type="NCBI Taxonomy" id="1469647"/>
    <lineage>
        <taxon>Bacteria</taxon>
        <taxon>Bacillati</taxon>
        <taxon>Bacillota</taxon>
        <taxon>Bacilli</taxon>
        <taxon>Bacillales</taxon>
        <taxon>Paenibacillaceae</taxon>
        <taxon>Paenibacillus</taxon>
    </lineage>
</organism>
<reference evidence="3" key="1">
    <citation type="submission" date="2016-07" db="EMBL/GenBank/DDBJ databases">
        <authorList>
            <person name="Florea S."/>
            <person name="Webb J.S."/>
            <person name="Jaromczyk J."/>
            <person name="Schardl C.L."/>
        </authorList>
    </citation>
    <scope>NUCLEOTIDE SEQUENCE [LARGE SCALE GENOMIC DNA]</scope>
    <source>
        <strain evidence="3">CY1</strain>
    </source>
</reference>
<evidence type="ECO:0000313" key="2">
    <source>
        <dbReference type="EMBL" id="OPH50024.1"/>
    </source>
</evidence>
<keyword evidence="1" id="KW-0472">Membrane</keyword>
<feature type="transmembrane region" description="Helical" evidence="1">
    <location>
        <begin position="45"/>
        <end position="67"/>
    </location>
</feature>
<dbReference type="OrthoDB" id="9996702at2"/>
<dbReference type="EMBL" id="MBTG01000036">
    <property type="protein sequence ID" value="OPH50024.1"/>
    <property type="molecule type" value="Genomic_DNA"/>
</dbReference>
<evidence type="ECO:0000313" key="3">
    <source>
        <dbReference type="Proteomes" id="UP000190626"/>
    </source>
</evidence>
<feature type="transmembrane region" description="Helical" evidence="1">
    <location>
        <begin position="12"/>
        <end position="33"/>
    </location>
</feature>
<gene>
    <name evidence="2" type="ORF">BC351_36635</name>
</gene>
<comment type="caution">
    <text evidence="2">The sequence shown here is derived from an EMBL/GenBank/DDBJ whole genome shotgun (WGS) entry which is preliminary data.</text>
</comment>
<protein>
    <submittedName>
        <fullName evidence="2">Uncharacterized protein</fullName>
    </submittedName>
</protein>
<keyword evidence="1" id="KW-0812">Transmembrane</keyword>
<sequence length="72" mass="8175">MMRRVMIEILKLIATVGAVGTMLCLLWLGAGTLFFDDPTITYSEFLLHVGKYFAISILLLIISVWSIKKHFN</sequence>
<accession>A0A1V4HBR5</accession>
<proteinExistence type="predicted"/>
<dbReference type="Proteomes" id="UP000190626">
    <property type="component" value="Unassembled WGS sequence"/>
</dbReference>
<keyword evidence="1" id="KW-1133">Transmembrane helix</keyword>
<keyword evidence="3" id="KW-1185">Reference proteome</keyword>
<evidence type="ECO:0000256" key="1">
    <source>
        <dbReference type="SAM" id="Phobius"/>
    </source>
</evidence>
<dbReference type="AlphaFoldDB" id="A0A1V4HBR5"/>
<dbReference type="RefSeq" id="WP_079418182.1">
    <property type="nucleotide sequence ID" value="NZ_MBTG01000036.1"/>
</dbReference>